<dbReference type="RefSeq" id="WP_096182072.1">
    <property type="nucleotide sequence ID" value="NZ_BDUF01000056.1"/>
</dbReference>
<evidence type="ECO:0000256" key="2">
    <source>
        <dbReference type="ARBA" id="ARBA00007362"/>
    </source>
</evidence>
<evidence type="ECO:0000259" key="4">
    <source>
        <dbReference type="Pfam" id="PF00892"/>
    </source>
</evidence>
<feature type="transmembrane region" description="Helical" evidence="3">
    <location>
        <begin position="33"/>
        <end position="52"/>
    </location>
</feature>
<comment type="similarity">
    <text evidence="2">Belongs to the EamA transporter family.</text>
</comment>
<evidence type="ECO:0000256" key="1">
    <source>
        <dbReference type="ARBA" id="ARBA00004127"/>
    </source>
</evidence>
<proteinExistence type="inferred from homology"/>
<keyword evidence="3" id="KW-0472">Membrane</keyword>
<keyword evidence="3" id="KW-0812">Transmembrane</keyword>
<dbReference type="OrthoDB" id="157232at2"/>
<keyword evidence="6" id="KW-1185">Reference proteome</keyword>
<protein>
    <recommendedName>
        <fullName evidence="4">EamA domain-containing protein</fullName>
    </recommendedName>
</protein>
<dbReference type="InterPro" id="IPR000620">
    <property type="entry name" value="EamA_dom"/>
</dbReference>
<organism evidence="5 6">
    <name type="scientific">Effusibacillus lacus</name>
    <dbReference type="NCBI Taxonomy" id="1348429"/>
    <lineage>
        <taxon>Bacteria</taxon>
        <taxon>Bacillati</taxon>
        <taxon>Bacillota</taxon>
        <taxon>Bacilli</taxon>
        <taxon>Bacillales</taxon>
        <taxon>Alicyclobacillaceae</taxon>
        <taxon>Effusibacillus</taxon>
    </lineage>
</organism>
<dbReference type="Gene3D" id="1.10.3730.20">
    <property type="match status" value="2"/>
</dbReference>
<feature type="transmembrane region" description="Helical" evidence="3">
    <location>
        <begin position="215"/>
        <end position="236"/>
    </location>
</feature>
<feature type="transmembrane region" description="Helical" evidence="3">
    <location>
        <begin position="176"/>
        <end position="194"/>
    </location>
</feature>
<sequence>MSLSVFAILMLSALGHATWNAMAKKIEDRDSFFTLIMGVSVVLYLPAALYLWTTTPFPQEAWKWIGFSTLFEILYFVSLAKAYQLAPLSTAYPLVRGTAPLATTCMAFALGSALPTVLGVSGTLLIVVGILLINQSKLSFRSLFTSIRQNFQGAGWALVAGLFTACYNVSDSYGALTMSGILFKYVVFIGMFLGKMMLDLRTRPANTYWTLATKYPVLTLAAGFLLFGANSLAVYAMQTTPVAAVASVREVSIVFAAIIGMVWLKERISRVKWVSIITIVTGVFLIKLQ</sequence>
<feature type="domain" description="EamA" evidence="4">
    <location>
        <begin position="153"/>
        <end position="286"/>
    </location>
</feature>
<dbReference type="InterPro" id="IPR037185">
    <property type="entry name" value="EmrE-like"/>
</dbReference>
<feature type="transmembrane region" description="Helical" evidence="3">
    <location>
        <begin position="271"/>
        <end position="288"/>
    </location>
</feature>
<accession>A0A292YK89</accession>
<feature type="domain" description="EamA" evidence="4">
    <location>
        <begin position="8"/>
        <end position="134"/>
    </location>
</feature>
<dbReference type="PANTHER" id="PTHR22911">
    <property type="entry name" value="ACYL-MALONYL CONDENSING ENZYME-RELATED"/>
    <property type="match status" value="1"/>
</dbReference>
<dbReference type="AlphaFoldDB" id="A0A292YK89"/>
<gene>
    <name evidence="5" type="ORF">EFBL_1974</name>
</gene>
<comment type="subcellular location">
    <subcellularLocation>
        <location evidence="1">Endomembrane system</location>
        <topology evidence="1">Multi-pass membrane protein</topology>
    </subcellularLocation>
</comment>
<keyword evidence="3" id="KW-1133">Transmembrane helix</keyword>
<dbReference type="SUPFAM" id="SSF103481">
    <property type="entry name" value="Multidrug resistance efflux transporter EmrE"/>
    <property type="match status" value="2"/>
</dbReference>
<dbReference type="EMBL" id="BDUF01000056">
    <property type="protein sequence ID" value="GAX90348.1"/>
    <property type="molecule type" value="Genomic_DNA"/>
</dbReference>
<feature type="transmembrane region" description="Helical" evidence="3">
    <location>
        <begin position="106"/>
        <end position="133"/>
    </location>
</feature>
<dbReference type="Pfam" id="PF00892">
    <property type="entry name" value="EamA"/>
    <property type="match status" value="2"/>
</dbReference>
<dbReference type="GO" id="GO:0016020">
    <property type="term" value="C:membrane"/>
    <property type="evidence" value="ECO:0007669"/>
    <property type="project" value="InterPro"/>
</dbReference>
<evidence type="ECO:0000313" key="6">
    <source>
        <dbReference type="Proteomes" id="UP000217785"/>
    </source>
</evidence>
<feature type="transmembrane region" description="Helical" evidence="3">
    <location>
        <begin position="242"/>
        <end position="264"/>
    </location>
</feature>
<name>A0A292YK89_9BACL</name>
<dbReference type="Proteomes" id="UP000217785">
    <property type="component" value="Unassembled WGS sequence"/>
</dbReference>
<evidence type="ECO:0000256" key="3">
    <source>
        <dbReference type="SAM" id="Phobius"/>
    </source>
</evidence>
<comment type="caution">
    <text evidence="5">The sequence shown here is derived from an EMBL/GenBank/DDBJ whole genome shotgun (WGS) entry which is preliminary data.</text>
</comment>
<evidence type="ECO:0000313" key="5">
    <source>
        <dbReference type="EMBL" id="GAX90348.1"/>
    </source>
</evidence>
<reference evidence="6" key="1">
    <citation type="submission" date="2017-07" db="EMBL/GenBank/DDBJ databases">
        <title>Draft genome sequence of Effusibacillus lacus strain skLN1.</title>
        <authorList>
            <person name="Watanabe M."/>
            <person name="Kojima H."/>
            <person name="Fukui M."/>
        </authorList>
    </citation>
    <scope>NUCLEOTIDE SEQUENCE [LARGE SCALE GENOMIC DNA]</scope>
    <source>
        <strain evidence="6">skLN1</strain>
    </source>
</reference>
<dbReference type="PANTHER" id="PTHR22911:SF137">
    <property type="entry name" value="SOLUTE CARRIER FAMILY 35 MEMBER G2-RELATED"/>
    <property type="match status" value="1"/>
</dbReference>
<feature type="transmembrane region" description="Helical" evidence="3">
    <location>
        <begin position="64"/>
        <end position="86"/>
    </location>
</feature>